<keyword evidence="2" id="KW-0808">Transferase</keyword>
<dbReference type="Gene3D" id="3.40.50.150">
    <property type="entry name" value="Vaccinia Virus protein VP39"/>
    <property type="match status" value="1"/>
</dbReference>
<dbReference type="Gene3D" id="3.40.50.2000">
    <property type="entry name" value="Glycogen Phosphorylase B"/>
    <property type="match status" value="1"/>
</dbReference>
<accession>A0A4R6SJP6</accession>
<dbReference type="NCBIfam" id="TIGR01444">
    <property type="entry name" value="fkbM_fam"/>
    <property type="match status" value="1"/>
</dbReference>
<comment type="caution">
    <text evidence="2">The sequence shown here is derived from an EMBL/GenBank/DDBJ whole genome shotgun (WGS) entry which is preliminary data.</text>
</comment>
<dbReference type="GO" id="GO:0032259">
    <property type="term" value="P:methylation"/>
    <property type="evidence" value="ECO:0007669"/>
    <property type="project" value="UniProtKB-KW"/>
</dbReference>
<dbReference type="GO" id="GO:0008168">
    <property type="term" value="F:methyltransferase activity"/>
    <property type="evidence" value="ECO:0007669"/>
    <property type="project" value="UniProtKB-KW"/>
</dbReference>
<feature type="domain" description="Methyltransferase FkbM" evidence="1">
    <location>
        <begin position="923"/>
        <end position="1097"/>
    </location>
</feature>
<keyword evidence="2" id="KW-0489">Methyltransferase</keyword>
<dbReference type="RefSeq" id="WP_133847038.1">
    <property type="nucleotide sequence ID" value="NZ_SNXZ01000001.1"/>
</dbReference>
<evidence type="ECO:0000313" key="2">
    <source>
        <dbReference type="EMBL" id="TDQ04061.1"/>
    </source>
</evidence>
<organism evidence="2 3">
    <name type="scientific">Labedaea rhizosphaerae</name>
    <dbReference type="NCBI Taxonomy" id="598644"/>
    <lineage>
        <taxon>Bacteria</taxon>
        <taxon>Bacillati</taxon>
        <taxon>Actinomycetota</taxon>
        <taxon>Actinomycetes</taxon>
        <taxon>Pseudonocardiales</taxon>
        <taxon>Pseudonocardiaceae</taxon>
        <taxon>Labedaea</taxon>
    </lineage>
</organism>
<dbReference type="InterPro" id="IPR006342">
    <property type="entry name" value="FkbM_mtfrase"/>
</dbReference>
<keyword evidence="3" id="KW-1185">Reference proteome</keyword>
<dbReference type="EMBL" id="SNXZ01000001">
    <property type="protein sequence ID" value="TDQ04061.1"/>
    <property type="molecule type" value="Genomic_DNA"/>
</dbReference>
<sequence length="1133" mass="120261">MPELSFTVCTVATCARYPATRVLAKSFAAAHPGVRFLTLLVDADPAGLPPDVLTPGRIGIGDAELARLAPSITADQACSVFLPRLLLALLSATGKPVLHLGASGMVLGDLTEPFARALDEASLVVVPRTLRPLPDDERQPTSAQLHAAGVYEPGVLAVTEGAEPFLREWADAALRDPDQAGAFLDGAPAMVEHRVLRDPGIGLSYWNAAQRPLAGSAGALSACGVPLRTVHFDGFDPARPWLYTGDLHRPRVLLSEHRLLNGLCETYRDELTAPVSPPRHGRRFGVSEDGTVVLPSLRAQLRAEGPVPDVERWLCARWQDALWADDPELRRRFPDFNGADRAAYRRWCATEGVADGRLPLAAVRYEEPTELHDHLGVAVLGSGPVAESMRLAVAASGLPHADQPIYPVVLCVDELLAGVDRYLVAVRTEPEPGSRADEVWTPAQLPFPLDDPGERDDRDRLGARERLGLGDETVFVALLDHAAGADGGAVTLVQAFGEAFADRTDARLVVHATPAPDPDSAERTRLAAADDPRVRLVDGPPDTDAVLAADWLVCWQRDESPGSGAVLLDLAAAAVRGVPVIVRADGVAAGLLGSDSAVVAREGELPDVLRELVGDHGAAAKLGGAVRDRVLAAFSPVAAGEVLRGRVERAYRAWRKRHAADEPEPERDPLQPLRAARHALLREPDVAVGHKIPMAPALRKAVLRVLNHYDAHLRTVLHTMLDGVERTAAELAVNQKSTVDLEALRTELDQSERVQAGEDAVLRLRADLVAHDRNLTALTTAIADEAAARHAELAAVSERVDQLTASLAATTSRIDAVEQGVSARFAERDAHTAGQLRSATQALQATDALRRVVVRAHERTAELEGELDEIGTPTALVLCDAGLIRLPAEDSMMLPVLSSNGVWEPALAELIDSLIEPEGVFLDVGAYVGYHCLRVLSRLGTSGAVVAVEPDPVAANLVRHNVSANVSAAVADRLAVVRAAAWDSETPLATAPALGGGVTVSAAPEDVTTTSSSESGPRAVRLDRELESSGVLRGLPLSVVKVDVPGRADRAFGGLVRLLRRDRPHVLCTFAGPLSSEIGGTPDAPDAVLGEVGRLGYEVVPVGSPAVVEVADAVAGVRSGELSTLWLRPRTGR</sequence>
<dbReference type="InterPro" id="IPR029063">
    <property type="entry name" value="SAM-dependent_MTases_sf"/>
</dbReference>
<dbReference type="Pfam" id="PF05050">
    <property type="entry name" value="Methyltransf_21"/>
    <property type="match status" value="1"/>
</dbReference>
<gene>
    <name evidence="2" type="ORF">EV186_1011</name>
</gene>
<dbReference type="AlphaFoldDB" id="A0A4R6SJP6"/>
<protein>
    <submittedName>
        <fullName evidence="2">FkbM family methyltransferase</fullName>
    </submittedName>
</protein>
<name>A0A4R6SJP6_LABRH</name>
<dbReference type="OrthoDB" id="5679686at2"/>
<evidence type="ECO:0000313" key="3">
    <source>
        <dbReference type="Proteomes" id="UP000295444"/>
    </source>
</evidence>
<proteinExistence type="predicted"/>
<reference evidence="2 3" key="1">
    <citation type="submission" date="2019-03" db="EMBL/GenBank/DDBJ databases">
        <title>Genomic Encyclopedia of Type Strains, Phase IV (KMG-IV): sequencing the most valuable type-strain genomes for metagenomic binning, comparative biology and taxonomic classification.</title>
        <authorList>
            <person name="Goeker M."/>
        </authorList>
    </citation>
    <scope>NUCLEOTIDE SEQUENCE [LARGE SCALE GENOMIC DNA]</scope>
    <source>
        <strain evidence="2 3">DSM 45361</strain>
    </source>
</reference>
<evidence type="ECO:0000259" key="1">
    <source>
        <dbReference type="Pfam" id="PF05050"/>
    </source>
</evidence>
<dbReference type="Proteomes" id="UP000295444">
    <property type="component" value="Unassembled WGS sequence"/>
</dbReference>
<dbReference type="SUPFAM" id="SSF53335">
    <property type="entry name" value="S-adenosyl-L-methionine-dependent methyltransferases"/>
    <property type="match status" value="1"/>
</dbReference>